<accession>A0A6J5KVG4</accession>
<gene>
    <name evidence="1" type="ORF">UFOVP53_114</name>
</gene>
<dbReference type="EMBL" id="LR796189">
    <property type="protein sequence ID" value="CAB4125342.1"/>
    <property type="molecule type" value="Genomic_DNA"/>
</dbReference>
<organism evidence="1">
    <name type="scientific">uncultured Caudovirales phage</name>
    <dbReference type="NCBI Taxonomy" id="2100421"/>
    <lineage>
        <taxon>Viruses</taxon>
        <taxon>Duplodnaviria</taxon>
        <taxon>Heunggongvirae</taxon>
        <taxon>Uroviricota</taxon>
        <taxon>Caudoviricetes</taxon>
        <taxon>Peduoviridae</taxon>
        <taxon>Maltschvirus</taxon>
        <taxon>Maltschvirus maltsch</taxon>
    </lineage>
</organism>
<evidence type="ECO:0000313" key="1">
    <source>
        <dbReference type="EMBL" id="CAB4125342.1"/>
    </source>
</evidence>
<reference evidence="1" key="1">
    <citation type="submission" date="2020-04" db="EMBL/GenBank/DDBJ databases">
        <authorList>
            <person name="Chiriac C."/>
            <person name="Salcher M."/>
            <person name="Ghai R."/>
            <person name="Kavagutti S V."/>
        </authorList>
    </citation>
    <scope>NUCLEOTIDE SEQUENCE</scope>
</reference>
<proteinExistence type="predicted"/>
<sequence>MEKTDQELIEEFLARGGVIEKIDHIEYEKRQVIGSTAKKTPNLLTLPEGEELFGEKQDRVKKEKVVDYSKINFDLIPEHLRDIIKGKK</sequence>
<name>A0A6J5KVG4_9CAUD</name>
<protein>
    <submittedName>
        <fullName evidence="1">Uncharacterized protein</fullName>
    </submittedName>
</protein>